<dbReference type="EMBL" id="CP021331">
    <property type="protein sequence ID" value="AVX06053.1"/>
    <property type="molecule type" value="Genomic_DNA"/>
</dbReference>
<keyword evidence="1" id="KW-0614">Plasmid</keyword>
<dbReference type="AlphaFoldDB" id="A0A2R4MJ84"/>
<accession>A0A2R4MJ84</accession>
<proteinExistence type="predicted"/>
<keyword evidence="2" id="KW-1185">Reference proteome</keyword>
<geneLocation type="plasmid" evidence="2">
    <name>phl2708x3</name>
</geneLocation>
<evidence type="ECO:0000313" key="2">
    <source>
        <dbReference type="Proteomes" id="UP000258927"/>
    </source>
</evidence>
<name>A0A2R4MJ84_9HYPH</name>
<protein>
    <submittedName>
        <fullName evidence="1">Uncharacterized protein</fullName>
    </submittedName>
</protein>
<sequence length="50" mass="5677">MIIRFQCLLPVQLPMHFGAAAIGRFPPNTVLRRENSSVPLEIKIQMITDL</sequence>
<evidence type="ECO:0000313" key="1">
    <source>
        <dbReference type="EMBL" id="AVX06053.1"/>
    </source>
</evidence>
<dbReference type="Proteomes" id="UP000258927">
    <property type="component" value="Plasmid pHL2708X3"/>
</dbReference>
<organism evidence="1 2">
    <name type="scientific">Maritalea myrionectae</name>
    <dbReference type="NCBI Taxonomy" id="454601"/>
    <lineage>
        <taxon>Bacteria</taxon>
        <taxon>Pseudomonadati</taxon>
        <taxon>Pseudomonadota</taxon>
        <taxon>Alphaproteobacteria</taxon>
        <taxon>Hyphomicrobiales</taxon>
        <taxon>Devosiaceae</taxon>
        <taxon>Maritalea</taxon>
    </lineage>
</organism>
<gene>
    <name evidence="1" type="ORF">MXMO3_03550</name>
</gene>
<dbReference type="KEGG" id="mmyr:MXMO3_03550"/>
<reference evidence="1 2" key="1">
    <citation type="submission" date="2017-05" db="EMBL/GenBank/DDBJ databases">
        <title>Genome Analysis of Maritalea myrionectae HL2708#5.</title>
        <authorList>
            <consortium name="Cotde Inc.-PKNU"/>
            <person name="Jang D."/>
            <person name="Oh H.-M."/>
        </authorList>
    </citation>
    <scope>NUCLEOTIDE SEQUENCE [LARGE SCALE GENOMIC DNA]</scope>
    <source>
        <strain evidence="1 2">HL2708#5</strain>
        <plasmid evidence="2">phl2708x3</plasmid>
    </source>
</reference>